<evidence type="ECO:0000313" key="3">
    <source>
        <dbReference type="Ensembl" id="ENSNGAP00000001156.1"/>
    </source>
</evidence>
<dbReference type="GO" id="GO:0010370">
    <property type="term" value="C:perinucleolar chromocenter"/>
    <property type="evidence" value="ECO:0007669"/>
    <property type="project" value="Ensembl"/>
</dbReference>
<keyword evidence="4" id="KW-1185">Reference proteome</keyword>
<dbReference type="AlphaFoldDB" id="A0A8C6QCB4"/>
<dbReference type="GeneTree" id="ENSGT00400000022326"/>
<dbReference type="CTD" id="26277"/>
<reference evidence="3" key="1">
    <citation type="submission" date="2025-08" db="UniProtKB">
        <authorList>
            <consortium name="Ensembl"/>
        </authorList>
    </citation>
    <scope>IDENTIFICATION</scope>
</reference>
<dbReference type="InterPro" id="IPR029400">
    <property type="entry name" value="TINF2_N"/>
</dbReference>
<dbReference type="Pfam" id="PF14973">
    <property type="entry name" value="TINF2_N"/>
    <property type="match status" value="1"/>
</dbReference>
<name>A0A8C6QCB4_NANGA</name>
<dbReference type="GO" id="GO:0070187">
    <property type="term" value="C:shelterin complex"/>
    <property type="evidence" value="ECO:0007669"/>
    <property type="project" value="Ensembl"/>
</dbReference>
<dbReference type="PANTHER" id="PTHR15512:SF0">
    <property type="entry name" value="TERF1-INTERACTING NUCLEAR FACTOR 2"/>
    <property type="match status" value="1"/>
</dbReference>
<gene>
    <name evidence="3" type="primary">Tinf2</name>
</gene>
<dbReference type="GO" id="GO:0016233">
    <property type="term" value="P:telomere capping"/>
    <property type="evidence" value="ECO:0007669"/>
    <property type="project" value="Ensembl"/>
</dbReference>
<dbReference type="GO" id="GO:0032202">
    <property type="term" value="P:telomere assembly"/>
    <property type="evidence" value="ECO:0007669"/>
    <property type="project" value="Ensembl"/>
</dbReference>
<dbReference type="CDD" id="cd11657">
    <property type="entry name" value="TIN2_N"/>
    <property type="match status" value="1"/>
</dbReference>
<dbReference type="PANTHER" id="PTHR15512">
    <property type="entry name" value="TERF1-INTERACTING NUCLEAR FACTOR 2"/>
    <property type="match status" value="1"/>
</dbReference>
<feature type="domain" description="TERF1-interacting nuclear factor 2 N-terminal" evidence="2">
    <location>
        <begin position="20"/>
        <end position="161"/>
    </location>
</feature>
<dbReference type="GO" id="GO:0016604">
    <property type="term" value="C:nuclear body"/>
    <property type="evidence" value="ECO:0007669"/>
    <property type="project" value="Ensembl"/>
</dbReference>
<organism evidence="3 4">
    <name type="scientific">Nannospalax galili</name>
    <name type="common">Northern Israeli blind subterranean mole rat</name>
    <name type="synonym">Spalax galili</name>
    <dbReference type="NCBI Taxonomy" id="1026970"/>
    <lineage>
        <taxon>Eukaryota</taxon>
        <taxon>Metazoa</taxon>
        <taxon>Chordata</taxon>
        <taxon>Craniata</taxon>
        <taxon>Vertebrata</taxon>
        <taxon>Euteleostomi</taxon>
        <taxon>Mammalia</taxon>
        <taxon>Eutheria</taxon>
        <taxon>Euarchontoglires</taxon>
        <taxon>Glires</taxon>
        <taxon>Rodentia</taxon>
        <taxon>Myomorpha</taxon>
        <taxon>Muroidea</taxon>
        <taxon>Spalacidae</taxon>
        <taxon>Spalacinae</taxon>
        <taxon>Nannospalax</taxon>
    </lineage>
</organism>
<dbReference type="GO" id="GO:0032211">
    <property type="term" value="P:negative regulation of telomere maintenance via telomerase"/>
    <property type="evidence" value="ECO:0007669"/>
    <property type="project" value="Ensembl"/>
</dbReference>
<dbReference type="Ensembl" id="ENSNGAT00000001175.1">
    <property type="protein sequence ID" value="ENSNGAP00000001156.1"/>
    <property type="gene ID" value="ENSNGAG00000000859.1"/>
</dbReference>
<dbReference type="CDD" id="cd11741">
    <property type="entry name" value="TIN2_TBM"/>
    <property type="match status" value="1"/>
</dbReference>
<feature type="region of interest" description="Disordered" evidence="1">
    <location>
        <begin position="334"/>
        <end position="368"/>
    </location>
</feature>
<dbReference type="GO" id="GO:0050680">
    <property type="term" value="P:negative regulation of epithelial cell proliferation"/>
    <property type="evidence" value="ECO:0007669"/>
    <property type="project" value="Ensembl"/>
</dbReference>
<reference evidence="3" key="2">
    <citation type="submission" date="2025-09" db="UniProtKB">
        <authorList>
            <consortium name="Ensembl"/>
        </authorList>
    </citation>
    <scope>IDENTIFICATION</scope>
</reference>
<evidence type="ECO:0000256" key="1">
    <source>
        <dbReference type="SAM" id="MobiDB-lite"/>
    </source>
</evidence>
<dbReference type="GeneID" id="103739423"/>
<protein>
    <submittedName>
        <fullName evidence="3">Terf1 (TRF1)-interacting nuclear factor 2</fullName>
    </submittedName>
</protein>
<dbReference type="RefSeq" id="XP_008838034.1">
    <property type="nucleotide sequence ID" value="XM_008839812.3"/>
</dbReference>
<dbReference type="Proteomes" id="UP000694381">
    <property type="component" value="Unassembled WGS sequence"/>
</dbReference>
<dbReference type="OrthoDB" id="9948370at2759"/>
<dbReference type="OMA" id="KERPMVM"/>
<proteinExistence type="predicted"/>
<evidence type="ECO:0000313" key="4">
    <source>
        <dbReference type="Proteomes" id="UP000694381"/>
    </source>
</evidence>
<sequence>MTPPRGTGPASLRFAAAASWQVVRRRCVEQFPRVLEFLWSLRAAAPGLVSYRHHERLCMGLKAKVVVEMILEGQPWAQVLNALNRHFPESAARKRDVKILEARETFCRYVKQLSEASLDLASSLQELEQEYGEPFLAAMEKLFFEYLCQLEKALPTVRPQQLQDVLSWMQPGVSITNSLALHQYGVDMGWPWPLPENSVSDPVNLTDPMEQTHQQPQPAAHSPLRKAIPGLCGPASGKYPEPLAGQHFNLAPLGRRRIQSRWTSAKEGHKGRPMVMLFPFRNWSSSAEAVSKPESRDECGIHTAGSVVTKAVATGKCESPSQILGKRVLEENSADLPASKQKENCTDPLRLSLSPPRAKKPAQSPSQCSSVITIGDLVLDSEEEEDNQREGTKVSLENYQKTKFDTLIPTFCDYIPSILPIPSYDCINSSRAL</sequence>
<evidence type="ECO:0000259" key="2">
    <source>
        <dbReference type="Pfam" id="PF14973"/>
    </source>
</evidence>
<dbReference type="GO" id="GO:0042162">
    <property type="term" value="F:telomeric DNA binding"/>
    <property type="evidence" value="ECO:0007669"/>
    <property type="project" value="Ensembl"/>
</dbReference>
<accession>A0A8C6QCB4</accession>
<dbReference type="GO" id="GO:0070198">
    <property type="term" value="P:protein localization to chromosome, telomeric region"/>
    <property type="evidence" value="ECO:0007669"/>
    <property type="project" value="Ensembl"/>
</dbReference>
<dbReference type="InterPro" id="IPR039098">
    <property type="entry name" value="TINF2"/>
</dbReference>